<evidence type="ECO:0000256" key="2">
    <source>
        <dbReference type="ARBA" id="ARBA00022723"/>
    </source>
</evidence>
<feature type="domain" description="Amidohydrolase-related" evidence="8">
    <location>
        <begin position="68"/>
        <end position="390"/>
    </location>
</feature>
<feature type="binding site" evidence="7">
    <location>
        <position position="79"/>
    </location>
    <ligand>
        <name>Fe(3+)</name>
        <dbReference type="ChEBI" id="CHEBI:29034"/>
    </ligand>
</feature>
<accession>A0ABV8T1W7</accession>
<feature type="binding site" evidence="7">
    <location>
        <position position="247"/>
    </location>
    <ligand>
        <name>Zn(2+)</name>
        <dbReference type="ChEBI" id="CHEBI:29105"/>
    </ligand>
</feature>
<dbReference type="PANTHER" id="PTHR42752">
    <property type="entry name" value="IMIDAZOLONEPROPIONASE"/>
    <property type="match status" value="1"/>
</dbReference>
<feature type="binding site" evidence="7">
    <location>
        <position position="149"/>
    </location>
    <ligand>
        <name>4-imidazolone-5-propanoate</name>
        <dbReference type="ChEBI" id="CHEBI:77893"/>
    </ligand>
</feature>
<keyword evidence="6 7" id="KW-0408">Iron</keyword>
<feature type="binding site" evidence="7">
    <location>
        <position position="250"/>
    </location>
    <ligand>
        <name>4-imidazolone-5-propanoate</name>
        <dbReference type="ChEBI" id="CHEBI:77893"/>
    </ligand>
</feature>
<keyword evidence="2 7" id="KW-0479">Metal-binding</keyword>
<name>A0ABV8T1W7_9GAMM</name>
<protein>
    <recommendedName>
        <fullName evidence="1 7">Imidazolonepropionase</fullName>
        <ecNumber evidence="1 7">3.5.2.7</ecNumber>
    </recommendedName>
    <alternativeName>
        <fullName evidence="7">Imidazolone-5-propionate hydrolase</fullName>
    </alternativeName>
</protein>
<comment type="similarity">
    <text evidence="7">Belongs to the metallo-dependent hydrolases superfamily. HutI family.</text>
</comment>
<evidence type="ECO:0000259" key="8">
    <source>
        <dbReference type="Pfam" id="PF01979"/>
    </source>
</evidence>
<evidence type="ECO:0000256" key="5">
    <source>
        <dbReference type="ARBA" id="ARBA00022833"/>
    </source>
</evidence>
<feature type="binding site" evidence="7">
    <location>
        <position position="77"/>
    </location>
    <ligand>
        <name>Fe(3+)</name>
        <dbReference type="ChEBI" id="CHEBI:29034"/>
    </ligand>
</feature>
<dbReference type="EMBL" id="JBHSDU010000015">
    <property type="protein sequence ID" value="MFC4313891.1"/>
    <property type="molecule type" value="Genomic_DNA"/>
</dbReference>
<comment type="subcellular location">
    <subcellularLocation>
        <location evidence="7">Cytoplasm</location>
    </subcellularLocation>
</comment>
<dbReference type="GO" id="GO:0050480">
    <property type="term" value="F:imidazolonepropionase activity"/>
    <property type="evidence" value="ECO:0007669"/>
    <property type="project" value="UniProtKB-EC"/>
</dbReference>
<feature type="binding site" evidence="7">
    <location>
        <position position="326"/>
    </location>
    <ligand>
        <name>N-formimidoyl-L-glutamate</name>
        <dbReference type="ChEBI" id="CHEBI:58928"/>
    </ligand>
</feature>
<comment type="caution">
    <text evidence="9">The sequence shown here is derived from an EMBL/GenBank/DDBJ whole genome shotgun (WGS) entry which is preliminary data.</text>
</comment>
<dbReference type="PANTHER" id="PTHR42752:SF1">
    <property type="entry name" value="IMIDAZOLONEPROPIONASE-RELATED"/>
    <property type="match status" value="1"/>
</dbReference>
<gene>
    <name evidence="7 9" type="primary">hutI</name>
    <name evidence="9" type="ORF">ACFPN2_32755</name>
</gene>
<keyword evidence="5 7" id="KW-0862">Zinc</keyword>
<evidence type="ECO:0000256" key="6">
    <source>
        <dbReference type="ARBA" id="ARBA00023004"/>
    </source>
</evidence>
<keyword evidence="4 7" id="KW-0369">Histidine metabolism</keyword>
<evidence type="ECO:0000256" key="4">
    <source>
        <dbReference type="ARBA" id="ARBA00022808"/>
    </source>
</evidence>
<dbReference type="HAMAP" id="MF_00372">
    <property type="entry name" value="HutI"/>
    <property type="match status" value="1"/>
</dbReference>
<dbReference type="InterPro" id="IPR032466">
    <property type="entry name" value="Metal_Hydrolase"/>
</dbReference>
<keyword evidence="7" id="KW-0963">Cytoplasm</keyword>
<dbReference type="InterPro" id="IPR006680">
    <property type="entry name" value="Amidohydro-rel"/>
</dbReference>
<dbReference type="NCBIfam" id="TIGR01224">
    <property type="entry name" value="hutI"/>
    <property type="match status" value="1"/>
</dbReference>
<keyword evidence="10" id="KW-1185">Reference proteome</keyword>
<dbReference type="CDD" id="cd01296">
    <property type="entry name" value="Imidazolone-5PH"/>
    <property type="match status" value="1"/>
</dbReference>
<dbReference type="Gene3D" id="2.30.40.10">
    <property type="entry name" value="Urease, subunit C, domain 1"/>
    <property type="match status" value="1"/>
</dbReference>
<dbReference type="Pfam" id="PF01979">
    <property type="entry name" value="Amidohydro_1"/>
    <property type="match status" value="1"/>
</dbReference>
<reference evidence="10" key="1">
    <citation type="journal article" date="2019" name="Int. J. Syst. Evol. Microbiol.">
        <title>The Global Catalogue of Microorganisms (GCM) 10K type strain sequencing project: providing services to taxonomists for standard genome sequencing and annotation.</title>
        <authorList>
            <consortium name="The Broad Institute Genomics Platform"/>
            <consortium name="The Broad Institute Genome Sequencing Center for Infectious Disease"/>
            <person name="Wu L."/>
            <person name="Ma J."/>
        </authorList>
    </citation>
    <scope>NUCLEOTIDE SEQUENCE [LARGE SCALE GENOMIC DNA]</scope>
    <source>
        <strain evidence="10">CGMCC 1.10759</strain>
    </source>
</reference>
<feature type="binding site" evidence="7">
    <location>
        <position position="322"/>
    </location>
    <ligand>
        <name>Zn(2+)</name>
        <dbReference type="ChEBI" id="CHEBI:29105"/>
    </ligand>
</feature>
<comment type="cofactor">
    <cofactor evidence="7">
        <name>Zn(2+)</name>
        <dbReference type="ChEBI" id="CHEBI:29105"/>
    </cofactor>
    <cofactor evidence="7">
        <name>Fe(3+)</name>
        <dbReference type="ChEBI" id="CHEBI:29034"/>
    </cofactor>
    <text evidence="7">Binds 1 zinc or iron ion per subunit.</text>
</comment>
<dbReference type="SUPFAM" id="SSF51556">
    <property type="entry name" value="Metallo-dependent hydrolases"/>
    <property type="match status" value="1"/>
</dbReference>
<dbReference type="InterPro" id="IPR005920">
    <property type="entry name" value="HutI"/>
</dbReference>
<feature type="binding site" evidence="7">
    <location>
        <position position="324"/>
    </location>
    <ligand>
        <name>N-formimidoyl-L-glutamate</name>
        <dbReference type="ChEBI" id="CHEBI:58928"/>
    </ligand>
</feature>
<dbReference type="Proteomes" id="UP001595904">
    <property type="component" value="Unassembled WGS sequence"/>
</dbReference>
<keyword evidence="3 7" id="KW-0378">Hydrolase</keyword>
<feature type="binding site" evidence="7">
    <location>
        <position position="322"/>
    </location>
    <ligand>
        <name>Fe(3+)</name>
        <dbReference type="ChEBI" id="CHEBI:29034"/>
    </ligand>
</feature>
<dbReference type="Gene3D" id="3.20.20.140">
    <property type="entry name" value="Metal-dependent hydrolases"/>
    <property type="match status" value="1"/>
</dbReference>
<evidence type="ECO:0000313" key="9">
    <source>
        <dbReference type="EMBL" id="MFC4313891.1"/>
    </source>
</evidence>
<proteinExistence type="inferred from homology"/>
<evidence type="ECO:0000313" key="10">
    <source>
        <dbReference type="Proteomes" id="UP001595904"/>
    </source>
</evidence>
<evidence type="ECO:0000256" key="7">
    <source>
        <dbReference type="HAMAP-Rule" id="MF_00372"/>
    </source>
</evidence>
<feature type="binding site" evidence="7">
    <location>
        <position position="149"/>
    </location>
    <ligand>
        <name>N-formimidoyl-L-glutamate</name>
        <dbReference type="ChEBI" id="CHEBI:58928"/>
    </ligand>
</feature>
<feature type="binding site" evidence="7">
    <location>
        <position position="327"/>
    </location>
    <ligand>
        <name>4-imidazolone-5-propanoate</name>
        <dbReference type="ChEBI" id="CHEBI:77893"/>
    </ligand>
</feature>
<evidence type="ECO:0000256" key="1">
    <source>
        <dbReference type="ARBA" id="ARBA00012864"/>
    </source>
</evidence>
<dbReference type="EC" id="3.5.2.7" evidence="1 7"/>
<feature type="binding site" evidence="7">
    <location>
        <position position="79"/>
    </location>
    <ligand>
        <name>Zn(2+)</name>
        <dbReference type="ChEBI" id="CHEBI:29105"/>
    </ligand>
</feature>
<comment type="pathway">
    <text evidence="7">Amino-acid degradation; L-histidine degradation into L-glutamate; N-formimidoyl-L-glutamate from L-histidine: step 3/3.</text>
</comment>
<organism evidence="9 10">
    <name type="scientific">Steroidobacter flavus</name>
    <dbReference type="NCBI Taxonomy" id="1842136"/>
    <lineage>
        <taxon>Bacteria</taxon>
        <taxon>Pseudomonadati</taxon>
        <taxon>Pseudomonadota</taxon>
        <taxon>Gammaproteobacteria</taxon>
        <taxon>Steroidobacterales</taxon>
        <taxon>Steroidobacteraceae</taxon>
        <taxon>Steroidobacter</taxon>
    </lineage>
</organism>
<comment type="function">
    <text evidence="7">Catalyzes the hydrolytic cleavage of the carbon-nitrogen bond in imidazolone-5-propanoate to yield N-formimidoyl-L-glutamate. It is the third step in the universal histidine degradation pathway.</text>
</comment>
<dbReference type="SUPFAM" id="SSF51338">
    <property type="entry name" value="Composite domain of metallo-dependent hydrolases"/>
    <property type="match status" value="1"/>
</dbReference>
<feature type="binding site" evidence="7">
    <location>
        <position position="77"/>
    </location>
    <ligand>
        <name>Zn(2+)</name>
        <dbReference type="ChEBI" id="CHEBI:29105"/>
    </ligand>
</feature>
<comment type="catalytic activity">
    <reaction evidence="7">
        <text>4-imidazolone-5-propanoate + H2O = N-formimidoyl-L-glutamate</text>
        <dbReference type="Rhea" id="RHEA:23660"/>
        <dbReference type="ChEBI" id="CHEBI:15377"/>
        <dbReference type="ChEBI" id="CHEBI:58928"/>
        <dbReference type="ChEBI" id="CHEBI:77893"/>
        <dbReference type="EC" id="3.5.2.7"/>
    </reaction>
</comment>
<feature type="binding site" evidence="7">
    <location>
        <position position="182"/>
    </location>
    <ligand>
        <name>4-imidazolone-5-propanoate</name>
        <dbReference type="ChEBI" id="CHEBI:77893"/>
    </ligand>
</feature>
<sequence length="408" mass="43946">MSLDQPPTARIWLNARLATLSRSSAGLGIVDRGAVAVSDGRIVYAGPEADLPSAVKAGAEIHDCEGRWITPGLIDCHTHLVYAGNRAKDFELRLQGVSYEQIARAGGGIVSSVRATREADDEQLMRQSLARLDALLAEGVTTIEIKSGYGLDLDNERKMLQAARRLTQERNVTVSTTFLGAHALPPESTRGKDDYIDNTVLPMLRVLTNEGLVDAVDAFCESIAFSPEQVQRVFKAAADLGLPVKLHADQLSNLRGAALAAEHHALSADHLEHTDEHSIAAMAAAGTVAVMLPGAFYFLREQHRPPVALLRQHGVAMAVATDCNPGTSPLTSLLLAMNMAATQFGMTVEECIAGVTREAARALGMEARKGSLEAGKHADLAIWNVESLSELVYRMGFNPLFARIWRGR</sequence>
<feature type="binding site" evidence="7">
    <location>
        <position position="247"/>
    </location>
    <ligand>
        <name>Fe(3+)</name>
        <dbReference type="ChEBI" id="CHEBI:29034"/>
    </ligand>
</feature>
<dbReference type="RefSeq" id="WP_380604621.1">
    <property type="nucleotide sequence ID" value="NZ_JBHSDU010000015.1"/>
</dbReference>
<feature type="binding site" evidence="7">
    <location>
        <position position="86"/>
    </location>
    <ligand>
        <name>4-imidazolone-5-propanoate</name>
        <dbReference type="ChEBI" id="CHEBI:77893"/>
    </ligand>
</feature>
<evidence type="ECO:0000256" key="3">
    <source>
        <dbReference type="ARBA" id="ARBA00022801"/>
    </source>
</evidence>
<dbReference type="InterPro" id="IPR011059">
    <property type="entry name" value="Metal-dep_hydrolase_composite"/>
</dbReference>